<dbReference type="InterPro" id="IPR016185">
    <property type="entry name" value="PreATP-grasp_dom_sf"/>
</dbReference>
<dbReference type="InterPro" id="IPR050856">
    <property type="entry name" value="Biotin_carboxylase_complex"/>
</dbReference>
<dbReference type="Gene3D" id="3.30.700.30">
    <property type="match status" value="1"/>
</dbReference>
<comment type="cofactor">
    <cofactor evidence="1">
        <name>biotin</name>
        <dbReference type="ChEBI" id="CHEBI:57586"/>
    </cofactor>
</comment>
<dbReference type="InterPro" id="IPR009010">
    <property type="entry name" value="Asp_de-COase-like_dom_sf"/>
</dbReference>
<dbReference type="GO" id="GO:0030151">
    <property type="term" value="F:molybdenum ion binding"/>
    <property type="evidence" value="ECO:0007669"/>
    <property type="project" value="InterPro"/>
</dbReference>
<dbReference type="Pfam" id="PF02786">
    <property type="entry name" value="CPSase_L_D2"/>
    <property type="match status" value="1"/>
</dbReference>
<evidence type="ECO:0000256" key="12">
    <source>
        <dbReference type="ARBA" id="ARBA00022840"/>
    </source>
</evidence>
<evidence type="ECO:0000256" key="24">
    <source>
        <dbReference type="ARBA" id="ARBA00048208"/>
    </source>
</evidence>
<name>A0A812VQ56_SYMPI</name>
<evidence type="ECO:0000256" key="14">
    <source>
        <dbReference type="ARBA" id="ARBA00022946"/>
    </source>
</evidence>
<dbReference type="Pfam" id="PF02785">
    <property type="entry name" value="Biotin_carb_C"/>
    <property type="match status" value="1"/>
</dbReference>
<dbReference type="Pfam" id="PF00364">
    <property type="entry name" value="Biotin_lipoyl"/>
    <property type="match status" value="1"/>
</dbReference>
<dbReference type="GO" id="GO:0009062">
    <property type="term" value="P:fatty acid catabolic process"/>
    <property type="evidence" value="ECO:0007669"/>
    <property type="project" value="UniProtKB-ARBA"/>
</dbReference>
<evidence type="ECO:0000256" key="4">
    <source>
        <dbReference type="ARBA" id="ARBA00005060"/>
    </source>
</evidence>
<evidence type="ECO:0000256" key="2">
    <source>
        <dbReference type="ARBA" id="ARBA00004305"/>
    </source>
</evidence>
<dbReference type="GO" id="GO:0005524">
    <property type="term" value="F:ATP binding"/>
    <property type="evidence" value="ECO:0007669"/>
    <property type="project" value="UniProtKB-UniRule"/>
</dbReference>
<dbReference type="FunFam" id="3.30.470.20:FF:000028">
    <property type="entry name" value="Methylcrotonoyl-CoA carboxylase subunit alpha, mitochondrial"/>
    <property type="match status" value="1"/>
</dbReference>
<dbReference type="Gene3D" id="3.30.1490.20">
    <property type="entry name" value="ATP-grasp fold, A domain"/>
    <property type="match status" value="1"/>
</dbReference>
<evidence type="ECO:0000259" key="30">
    <source>
        <dbReference type="PROSITE" id="PS50980"/>
    </source>
</evidence>
<evidence type="ECO:0000256" key="19">
    <source>
        <dbReference type="ARBA" id="ARBA00023268"/>
    </source>
</evidence>
<keyword evidence="17" id="KW-0464">Manganese</keyword>
<dbReference type="EC" id="6.4.1.3" evidence="6"/>
<evidence type="ECO:0000256" key="16">
    <source>
        <dbReference type="ARBA" id="ARBA00023098"/>
    </source>
</evidence>
<dbReference type="InterPro" id="IPR001882">
    <property type="entry name" value="Biotin_BS"/>
</dbReference>
<keyword evidence="9" id="KW-0436">Ligase</keyword>
<dbReference type="InterPro" id="IPR011763">
    <property type="entry name" value="COA_CT_C"/>
</dbReference>
<dbReference type="InterPro" id="IPR013815">
    <property type="entry name" value="ATP_grasp_subdomain_1"/>
</dbReference>
<proteinExistence type="inferred from homology"/>
<keyword evidence="10" id="KW-0479">Metal-binding</keyword>
<dbReference type="OrthoDB" id="196847at2759"/>
<dbReference type="InterPro" id="IPR000073">
    <property type="entry name" value="AB_hydrolase_1"/>
</dbReference>
<dbReference type="PROSITE" id="PS50980">
    <property type="entry name" value="COA_CT_NTER"/>
    <property type="match status" value="1"/>
</dbReference>
<keyword evidence="16" id="KW-0443">Lipid metabolism</keyword>
<dbReference type="FunFam" id="2.40.50.100:FF:000003">
    <property type="entry name" value="Acetyl-CoA carboxylase biotin carboxyl carrier protein"/>
    <property type="match status" value="1"/>
</dbReference>
<dbReference type="InterPro" id="IPR005482">
    <property type="entry name" value="Biotin_COase_C"/>
</dbReference>
<dbReference type="SUPFAM" id="SSF51230">
    <property type="entry name" value="Single hybrid motif"/>
    <property type="match status" value="1"/>
</dbReference>
<dbReference type="GO" id="GO:0004658">
    <property type="term" value="F:propionyl-CoA carboxylase activity"/>
    <property type="evidence" value="ECO:0007669"/>
    <property type="project" value="UniProtKB-EC"/>
</dbReference>
<evidence type="ECO:0000256" key="8">
    <source>
        <dbReference type="ARBA" id="ARBA00018058"/>
    </source>
</evidence>
<keyword evidence="11 26" id="KW-0547">Nucleotide-binding</keyword>
<dbReference type="Gene3D" id="3.40.50.1820">
    <property type="entry name" value="alpha/beta hydrolase"/>
    <property type="match status" value="1"/>
</dbReference>
<dbReference type="Proteomes" id="UP000649617">
    <property type="component" value="Unassembled WGS sequence"/>
</dbReference>
<dbReference type="SMART" id="SM00878">
    <property type="entry name" value="Biotin_carb_C"/>
    <property type="match status" value="1"/>
</dbReference>
<gene>
    <name evidence="32" type="primary">pccA</name>
    <name evidence="32" type="ORF">SPIL2461_LOCUS16741</name>
</gene>
<dbReference type="InterPro" id="IPR011762">
    <property type="entry name" value="COA_CT_N"/>
</dbReference>
<dbReference type="Pfam" id="PF01039">
    <property type="entry name" value="Carboxyl_trans"/>
    <property type="match status" value="1"/>
</dbReference>
<dbReference type="Gene3D" id="3.30.470.20">
    <property type="entry name" value="ATP-grasp fold, B domain"/>
    <property type="match status" value="1"/>
</dbReference>
<evidence type="ECO:0000313" key="32">
    <source>
        <dbReference type="EMBL" id="CAE7635570.1"/>
    </source>
</evidence>
<evidence type="ECO:0000256" key="11">
    <source>
        <dbReference type="ARBA" id="ARBA00022741"/>
    </source>
</evidence>
<evidence type="ECO:0000256" key="23">
    <source>
        <dbReference type="ARBA" id="ARBA00042797"/>
    </source>
</evidence>
<reference evidence="32" key="1">
    <citation type="submission" date="2021-02" db="EMBL/GenBank/DDBJ databases">
        <authorList>
            <person name="Dougan E. K."/>
            <person name="Rhodes N."/>
            <person name="Thang M."/>
            <person name="Chan C."/>
        </authorList>
    </citation>
    <scope>NUCLEOTIDE SEQUENCE</scope>
</reference>
<dbReference type="UniPathway" id="UPA00945">
    <property type="reaction ID" value="UER00908"/>
</dbReference>
<dbReference type="FunFam" id="3.30.1490.20:FF:000018">
    <property type="entry name" value="Biotin carboxylase"/>
    <property type="match status" value="1"/>
</dbReference>
<dbReference type="PROSITE" id="PS50989">
    <property type="entry name" value="COA_CT_CTER"/>
    <property type="match status" value="1"/>
</dbReference>
<dbReference type="GO" id="GO:0008863">
    <property type="term" value="F:formate dehydrogenase (NAD+) activity"/>
    <property type="evidence" value="ECO:0007669"/>
    <property type="project" value="InterPro"/>
</dbReference>
<keyword evidence="14" id="KW-0809">Transit peptide</keyword>
<dbReference type="Pfam" id="PF00384">
    <property type="entry name" value="Molybdopterin"/>
    <property type="match status" value="1"/>
</dbReference>
<comment type="caution">
    <text evidence="32">The sequence shown here is derived from an EMBL/GenBank/DDBJ whole genome shotgun (WGS) entry which is preliminary data.</text>
</comment>
<dbReference type="Gene3D" id="3.90.226.10">
    <property type="entry name" value="2-enoyl-CoA Hydratase, Chain A, domain 1"/>
    <property type="match status" value="2"/>
</dbReference>
<dbReference type="SUPFAM" id="SSF52440">
    <property type="entry name" value="PreATP-grasp domain"/>
    <property type="match status" value="1"/>
</dbReference>
<sequence>MTDFLRTPEENFAELTDFNYAPHYHTWQDMRVHYIDEGPADGPVMLLMHGMPTWAYLYRDIIPVLVGAGYRCIAPDHLGFGRSDKPADIHWYSIARHTEVLTSLITHLDLQDVTLVCQDWGGPIGLAQAVHMPERFSRLIIMNTWLHHPDFEYSQGVRNWVKNWHEGGLFHRPQPDVGLLLVLSAGLAPREVIFPALTQGKDPGLTGAAADVYQGFSAPYRGMPDEAFNGFRRFPLSIPMQQPGIHYDNGNGAAQTHHYQQLLKWQKPVHFIWGCSDDVFTEAWGRKWAEQMQASFDPIPAAGHFLQSSHGLRATSKALTSKNTCKTCGLGMGGQLGGMTNELGEFPSVCNKSVQAQSTDLQPPIPSAIFNHSLAELRELDERELARLGRLANPIFKPADATHYTEVSWSFALQKAIEQLRQTPPQRSFFYASGRSSNEAGFVLQLFARLYGTNNVNNCSYYCHQATTEGLHTTVGTGTATVELADLQHSDCIILLGANPASNHPRFIYQLQGCRTRGGEVVVINPAREPGLVRFAMPKSARSLIAGGTPIATEYMQPHIGGDVALLKGIAKAVVAKGGADQTFLAQHTENADAYLTNLECQNWEDIEAQSGVSKARIEHIAEIYCQAERVVFAWGMGLTHHLHGVANVEEVANLALLRGMVGKPSAGLLPLRGHSNVQGIGTIGVKPVLANDVFEALEQHLGINLPTQSGLDTMACLDRAAAGDMDSAFIMGGNLFSASPDRSWAEGALNRIGSKTFLTTTLNRSHIYGSDNGASLVLPVLARDEERQATTQESMFNYVRLSDGGINRIDGPRSETDLLVSIASQVIDPTVFDFQCFQTHQSIRHAIAATVPGMQPLASIDVAKAEFHVNGRLLKTPQFSRSGGRACFALNSLPEHNCERSFRLATVRSEGQFNTLIYENEDSYRGTNSRWCIFMNIEDIKALGLTANDLVDVTSAAGQMIALRLVPFDLPAGNTLAYFPEANVLVNTEVDPRSRTPAFKNADCYLEFLCKTSSPDSKKNKMPLCSAVVNTASSSFEEWDKYVEHRSHDFGMEEQKIPGDGVVTGYGTINGRLVFVYSQDFTVFGGALSEAHAEKICKVMDQAMKVGAPIIGLNDSGGARIQEGVASLGGYAEIFQRNVLASGVIPQLSLIMGPCAGGAVYSPAMTDFIFMVEDSAYMFVTGPDVVKTVTHEVVTPEELGGASIHTRKSGVADLSFENDLEALLRTRRFFDFLPASNREKPPRWPTEDPGAREEPSLNTLVPADASKPYDIKEVIHKIADEKDFFEVQSEYAQNIVIGFIRLQGSTVGVVANQPMVLAGCLDIDSSKKGARFVRFCDAFNIPILTLVDVPGFMPGTVQEYGGIIKNGAKLLYAYAECTVPKVTLITRKAYGGAYDVMASKHLRGDVNLAWPSAEIAVMGAKGAVEIIFRKELGDDEGIARRTEEYQNLFANPFVAASRGYVDDVVMPAETRERVCRSFAMLRDKVNLMFEKILIANRGEIACRVIKTARRMGIKTVAVYSDADANALHTRMADEAVHIGPSPSAQSYLQIERIIAACKETGAQAVHPGYGFLSENADFCEALDGAGITFIGPGVKAITSMGDKITSKLLAAEAGVNTIPGYTDVIDGPEHAVKIASEIGYPVMLKASAGGGGKGMRVVWNDDECRDGFERATNEARSSFGDDRVFAEKFIEEPRHIEIQVLADKHGNAIFLGERECSIQRRHQKVIEEAPSPFLDEKTRQAMGEQAIALSRAVDYSSAGTVEFIVDANKNFFFLEMNTRLQVEHPVTELVTGQDLVEHMIRVANNEVLSLKQEDVQLKGWAMESRVYAEDPFRNFLPSIGRLVNYKAPVETAHVRVDTGIEEGSEVSMYYDPMIAKLVTYGDTREQAIEHMADALDSYYIRGVRHNISFLNALIMHPRFAEGRITTNFIAEEYPDGFHAGDVPQSDPLIPVVITAVINTILNERASQISGQTRRFEPEAHQDWVVIANKAHYPITLQPVAHGFEVDFEGKVYRVQTDWLPGNTLVEAEVNGQTVTLQLEQHKAGYLAFYRGAETQLLVLTPAAAELAQHMIEKTPPDLSKFLLSPMPGLLVSLSVKEGDEVKAGEELAVVEAMKMENSLRAEEDGVVAKVMASEGESLMVDQAIVEFE</sequence>
<comment type="pathway">
    <text evidence="3">Lipid metabolism; malonyl-CoA biosynthesis; malonyl-CoA from acetyl-CoA: step 1/1.</text>
</comment>
<dbReference type="SUPFAM" id="SSF52096">
    <property type="entry name" value="ClpP/crotonase"/>
    <property type="match status" value="2"/>
</dbReference>
<evidence type="ECO:0000256" key="5">
    <source>
        <dbReference type="ARBA" id="ARBA00006102"/>
    </source>
</evidence>
<comment type="subunit">
    <text evidence="21">The holoenzyme is a dodecamer composed of 6 PCCA/alpha subunits and 6 PCCB/beta subunits.</text>
</comment>
<accession>A0A812VQ56</accession>
<dbReference type="PROSITE" id="PS00866">
    <property type="entry name" value="CPSASE_1"/>
    <property type="match status" value="1"/>
</dbReference>
<dbReference type="InterPro" id="IPR005481">
    <property type="entry name" value="BC-like_N"/>
</dbReference>
<dbReference type="InterPro" id="IPR029058">
    <property type="entry name" value="AB_hydrolase_fold"/>
</dbReference>
<evidence type="ECO:0000256" key="6">
    <source>
        <dbReference type="ARBA" id="ARBA00013050"/>
    </source>
</evidence>
<dbReference type="InterPro" id="IPR011764">
    <property type="entry name" value="Biotin_carboxylation_dom"/>
</dbReference>
<keyword evidence="33" id="KW-1185">Reference proteome</keyword>
<evidence type="ECO:0000256" key="17">
    <source>
        <dbReference type="ARBA" id="ARBA00023211"/>
    </source>
</evidence>
<keyword evidence="15" id="KW-0442">Lipid degradation</keyword>
<dbReference type="PROSITE" id="PS00188">
    <property type="entry name" value="BIOTIN"/>
    <property type="match status" value="1"/>
</dbReference>
<dbReference type="NCBIfam" id="NF006367">
    <property type="entry name" value="PRK08591.1"/>
    <property type="match status" value="1"/>
</dbReference>
<dbReference type="NCBIfam" id="TIGR01701">
    <property type="entry name" value="Fdhalpha-like"/>
    <property type="match status" value="1"/>
</dbReference>
<dbReference type="PROSITE" id="PS50975">
    <property type="entry name" value="ATP_GRASP"/>
    <property type="match status" value="1"/>
</dbReference>
<dbReference type="FunFam" id="3.90.226.10:FF:000016">
    <property type="entry name" value="Propionyl-CoA carboxylase, beta subunit"/>
    <property type="match status" value="1"/>
</dbReference>
<dbReference type="GO" id="GO:0003989">
    <property type="term" value="F:acetyl-CoA carboxylase activity"/>
    <property type="evidence" value="ECO:0007669"/>
    <property type="project" value="UniProtKB-EC"/>
</dbReference>
<feature type="domain" description="ATP-grasp" evidence="28">
    <location>
        <begin position="1608"/>
        <end position="1805"/>
    </location>
</feature>
<dbReference type="EC" id="6.4.1.2" evidence="7"/>
<dbReference type="EMBL" id="CAJNIZ010042748">
    <property type="protein sequence ID" value="CAE7635570.1"/>
    <property type="molecule type" value="Genomic_DNA"/>
</dbReference>
<dbReference type="PRINTS" id="PR00111">
    <property type="entry name" value="ABHYDROLASE"/>
</dbReference>
<dbReference type="FunFam" id="3.40.50.20:FF:000010">
    <property type="entry name" value="Propionyl-CoA carboxylase subunit alpha"/>
    <property type="match status" value="1"/>
</dbReference>
<evidence type="ECO:0000256" key="15">
    <source>
        <dbReference type="ARBA" id="ARBA00022963"/>
    </source>
</evidence>
<dbReference type="InterPro" id="IPR005479">
    <property type="entry name" value="CPAse_ATP-bd"/>
</dbReference>
<dbReference type="InterPro" id="IPR006656">
    <property type="entry name" value="Mopterin_OxRdtase"/>
</dbReference>
<dbReference type="PROSITE" id="PS50968">
    <property type="entry name" value="BIOTINYL_LIPOYL"/>
    <property type="match status" value="1"/>
</dbReference>
<dbReference type="Pfam" id="PF01568">
    <property type="entry name" value="Molydop_binding"/>
    <property type="match status" value="1"/>
</dbReference>
<comment type="subcellular location">
    <subcellularLocation>
        <location evidence="2">Mitochondrion matrix</location>
    </subcellularLocation>
</comment>
<dbReference type="InterPro" id="IPR006657">
    <property type="entry name" value="MoPterin_dinucl-bd_dom"/>
</dbReference>
<evidence type="ECO:0000256" key="3">
    <source>
        <dbReference type="ARBA" id="ARBA00004956"/>
    </source>
</evidence>
<evidence type="ECO:0000313" key="33">
    <source>
        <dbReference type="Proteomes" id="UP000649617"/>
    </source>
</evidence>
<dbReference type="GO" id="GO:2001295">
    <property type="term" value="P:malonyl-CoA biosynthetic process"/>
    <property type="evidence" value="ECO:0007669"/>
    <property type="project" value="UniProtKB-UniPathway"/>
</dbReference>
<dbReference type="InterPro" id="IPR011761">
    <property type="entry name" value="ATP-grasp"/>
</dbReference>
<evidence type="ECO:0000259" key="31">
    <source>
        <dbReference type="PROSITE" id="PS50989"/>
    </source>
</evidence>
<evidence type="ECO:0000259" key="28">
    <source>
        <dbReference type="PROSITE" id="PS50975"/>
    </source>
</evidence>
<dbReference type="InterPro" id="IPR011054">
    <property type="entry name" value="Rudment_hybrid_motif"/>
</dbReference>
<evidence type="ECO:0000256" key="9">
    <source>
        <dbReference type="ARBA" id="ARBA00022598"/>
    </source>
</evidence>
<keyword evidence="18" id="KW-0092">Biotin</keyword>
<feature type="domain" description="CoA carboxyltransferase N-terminal" evidence="30">
    <location>
        <begin position="993"/>
        <end position="1246"/>
    </location>
</feature>
<dbReference type="Gene3D" id="3.40.50.740">
    <property type="match status" value="1"/>
</dbReference>
<dbReference type="PANTHER" id="PTHR18866:SF33">
    <property type="entry name" value="METHYLCROTONOYL-COA CARBOXYLASE SUBUNIT ALPHA, MITOCHONDRIAL-RELATED"/>
    <property type="match status" value="1"/>
</dbReference>
<dbReference type="SUPFAM" id="SSF51246">
    <property type="entry name" value="Rudiment single hybrid motif"/>
    <property type="match status" value="1"/>
</dbReference>
<evidence type="ECO:0000256" key="7">
    <source>
        <dbReference type="ARBA" id="ARBA00013058"/>
    </source>
</evidence>
<evidence type="ECO:0000256" key="26">
    <source>
        <dbReference type="PROSITE-ProRule" id="PRU00409"/>
    </source>
</evidence>
<dbReference type="Pfam" id="PF18140">
    <property type="entry name" value="PCC_BT"/>
    <property type="match status" value="1"/>
</dbReference>
<evidence type="ECO:0000256" key="18">
    <source>
        <dbReference type="ARBA" id="ARBA00023267"/>
    </source>
</evidence>
<dbReference type="InterPro" id="IPR029045">
    <property type="entry name" value="ClpP/crotonase-like_dom_sf"/>
</dbReference>
<dbReference type="GO" id="GO:0043546">
    <property type="term" value="F:molybdopterin cofactor binding"/>
    <property type="evidence" value="ECO:0007669"/>
    <property type="project" value="InterPro"/>
</dbReference>
<dbReference type="Gene3D" id="2.40.40.20">
    <property type="match status" value="1"/>
</dbReference>
<dbReference type="InterPro" id="IPR000089">
    <property type="entry name" value="Biotin_lipoyl"/>
</dbReference>
<protein>
    <recommendedName>
        <fullName evidence="8">Propionyl-CoA carboxylase alpha chain, mitochondrial</fullName>
        <ecNumber evidence="7">6.4.1.2</ecNumber>
        <ecNumber evidence="6">6.4.1.3</ecNumber>
    </recommendedName>
    <alternativeName>
        <fullName evidence="20">Propanoyl-CoA:carbon dioxide ligase subunit alpha</fullName>
    </alternativeName>
    <alternativeName>
        <fullName evidence="23">Propanoyl-CoA:carbon dioxide ligase subunit beta</fullName>
    </alternativeName>
    <alternativeName>
        <fullName evidence="22">Propionyl-CoA carboxylase beta chain, mitochondrial</fullName>
    </alternativeName>
</protein>
<keyword evidence="19" id="KW-0511">Multifunctional enzyme</keyword>
<dbReference type="SUPFAM" id="SSF53474">
    <property type="entry name" value="alpha/beta-Hydrolases"/>
    <property type="match status" value="1"/>
</dbReference>
<feature type="domain" description="CoA carboxyltransferase C-terminal" evidence="31">
    <location>
        <begin position="1250"/>
        <end position="1492"/>
    </location>
</feature>
<feature type="domain" description="Lipoyl-binding" evidence="27">
    <location>
        <begin position="2070"/>
        <end position="2149"/>
    </location>
</feature>
<evidence type="ECO:0000256" key="21">
    <source>
        <dbReference type="ARBA" id="ARBA00038567"/>
    </source>
</evidence>
<dbReference type="Gene3D" id="3.40.228.10">
    <property type="entry name" value="Dimethylsulfoxide Reductase, domain 2"/>
    <property type="match status" value="1"/>
</dbReference>
<keyword evidence="13" id="KW-0460">Magnesium</keyword>
<comment type="catalytic activity">
    <reaction evidence="25">
        <text>propanoyl-CoA + hydrogencarbonate + ATP = (S)-methylmalonyl-CoA + ADP + phosphate + H(+)</text>
        <dbReference type="Rhea" id="RHEA:23720"/>
        <dbReference type="ChEBI" id="CHEBI:15378"/>
        <dbReference type="ChEBI" id="CHEBI:17544"/>
        <dbReference type="ChEBI" id="CHEBI:30616"/>
        <dbReference type="ChEBI" id="CHEBI:43474"/>
        <dbReference type="ChEBI" id="CHEBI:57327"/>
        <dbReference type="ChEBI" id="CHEBI:57392"/>
        <dbReference type="ChEBI" id="CHEBI:456216"/>
        <dbReference type="EC" id="6.4.1.3"/>
    </reaction>
    <physiologicalReaction direction="left-to-right" evidence="25">
        <dbReference type="Rhea" id="RHEA:23721"/>
    </physiologicalReaction>
</comment>
<dbReference type="Pfam" id="PF00561">
    <property type="entry name" value="Abhydrolase_1"/>
    <property type="match status" value="1"/>
</dbReference>
<dbReference type="FunFam" id="3.90.226.10:FF:000017">
    <property type="entry name" value="Propionyl-CoA carboxylase subunit beta 5"/>
    <property type="match status" value="1"/>
</dbReference>
<dbReference type="PANTHER" id="PTHR18866">
    <property type="entry name" value="CARBOXYLASE:PYRUVATE/ACETYL-COA/PROPIONYL-COA CARBOXYLASE"/>
    <property type="match status" value="1"/>
</dbReference>
<dbReference type="InterPro" id="IPR011053">
    <property type="entry name" value="Single_hybrid_motif"/>
</dbReference>
<evidence type="ECO:0000256" key="10">
    <source>
        <dbReference type="ARBA" id="ARBA00022723"/>
    </source>
</evidence>
<comment type="pathway">
    <text evidence="4">Metabolic intermediate metabolism; propanoyl-CoA degradation; succinyl-CoA from propanoyl-CoA: step 1/3.</text>
</comment>
<dbReference type="InterPro" id="IPR034733">
    <property type="entry name" value="AcCoA_carboxyl_beta"/>
</dbReference>
<dbReference type="InterPro" id="IPR041265">
    <property type="entry name" value="PCC_BT"/>
</dbReference>
<comment type="similarity">
    <text evidence="5">Belongs to the AccD/PCCB family.</text>
</comment>
<feature type="domain" description="Biotin carboxylation" evidence="29">
    <location>
        <begin position="1489"/>
        <end position="1935"/>
    </location>
</feature>
<dbReference type="PROSITE" id="PS50979">
    <property type="entry name" value="BC"/>
    <property type="match status" value="1"/>
</dbReference>
<evidence type="ECO:0000259" key="27">
    <source>
        <dbReference type="PROSITE" id="PS50968"/>
    </source>
</evidence>
<dbReference type="InterPro" id="IPR010046">
    <property type="entry name" value="Mopterin_OxRdtse_a_bac"/>
</dbReference>
<comment type="catalytic activity">
    <reaction evidence="24">
        <text>butanoyl-CoA + hydrogencarbonate + ATP = (2S)-ethylmalonyl-CoA + ADP + phosphate + H(+)</text>
        <dbReference type="Rhea" id="RHEA:59520"/>
        <dbReference type="ChEBI" id="CHEBI:15378"/>
        <dbReference type="ChEBI" id="CHEBI:17544"/>
        <dbReference type="ChEBI" id="CHEBI:30616"/>
        <dbReference type="ChEBI" id="CHEBI:43474"/>
        <dbReference type="ChEBI" id="CHEBI:57371"/>
        <dbReference type="ChEBI" id="CHEBI:60909"/>
        <dbReference type="ChEBI" id="CHEBI:456216"/>
    </reaction>
    <physiologicalReaction direction="left-to-right" evidence="24">
        <dbReference type="Rhea" id="RHEA:59521"/>
    </physiologicalReaction>
</comment>
<dbReference type="SUPFAM" id="SSF53706">
    <property type="entry name" value="Formate dehydrogenase/DMSO reductase, domains 1-3"/>
    <property type="match status" value="1"/>
</dbReference>
<keyword evidence="12 26" id="KW-0067">ATP-binding</keyword>
<dbReference type="SUPFAM" id="SSF56059">
    <property type="entry name" value="Glutathione synthetase ATP-binding domain-like"/>
    <property type="match status" value="1"/>
</dbReference>
<evidence type="ECO:0000259" key="29">
    <source>
        <dbReference type="PROSITE" id="PS50979"/>
    </source>
</evidence>
<evidence type="ECO:0000256" key="20">
    <source>
        <dbReference type="ARBA" id="ARBA00031557"/>
    </source>
</evidence>
<dbReference type="GO" id="GO:0051539">
    <property type="term" value="F:4 iron, 4 sulfur cluster binding"/>
    <property type="evidence" value="ECO:0007669"/>
    <property type="project" value="InterPro"/>
</dbReference>
<dbReference type="Gene3D" id="2.40.50.100">
    <property type="match status" value="1"/>
</dbReference>
<dbReference type="Gene3D" id="3.40.50.20">
    <property type="match status" value="1"/>
</dbReference>
<evidence type="ECO:0000256" key="22">
    <source>
        <dbReference type="ARBA" id="ARBA00041138"/>
    </source>
</evidence>
<dbReference type="PROSITE" id="PS00867">
    <property type="entry name" value="CPSASE_2"/>
    <property type="match status" value="1"/>
</dbReference>
<evidence type="ECO:0000256" key="1">
    <source>
        <dbReference type="ARBA" id="ARBA00001953"/>
    </source>
</evidence>
<dbReference type="SUPFAM" id="SSF50692">
    <property type="entry name" value="ADC-like"/>
    <property type="match status" value="1"/>
</dbReference>
<dbReference type="GO" id="GO:0005759">
    <property type="term" value="C:mitochondrial matrix"/>
    <property type="evidence" value="ECO:0007669"/>
    <property type="project" value="UniProtKB-SubCell"/>
</dbReference>
<dbReference type="Pfam" id="PF00289">
    <property type="entry name" value="Biotin_carb_N"/>
    <property type="match status" value="1"/>
</dbReference>
<evidence type="ECO:0000256" key="13">
    <source>
        <dbReference type="ARBA" id="ARBA00022842"/>
    </source>
</evidence>
<dbReference type="UniPathway" id="UPA00655">
    <property type="reaction ID" value="UER00711"/>
</dbReference>
<evidence type="ECO:0000256" key="25">
    <source>
        <dbReference type="ARBA" id="ARBA00049495"/>
    </source>
</evidence>
<organism evidence="32 33">
    <name type="scientific">Symbiodinium pilosum</name>
    <name type="common">Dinoflagellate</name>
    <dbReference type="NCBI Taxonomy" id="2952"/>
    <lineage>
        <taxon>Eukaryota</taxon>
        <taxon>Sar</taxon>
        <taxon>Alveolata</taxon>
        <taxon>Dinophyceae</taxon>
        <taxon>Suessiales</taxon>
        <taxon>Symbiodiniaceae</taxon>
        <taxon>Symbiodinium</taxon>
    </lineage>
</organism>
<dbReference type="CDD" id="cd06850">
    <property type="entry name" value="biotinyl_domain"/>
    <property type="match status" value="1"/>
</dbReference>